<protein>
    <recommendedName>
        <fullName evidence="4">DUF4349 domain-containing protein</fullName>
    </recommendedName>
</protein>
<organism evidence="2 3">
    <name type="scientific">Pontibacter saemangeumensis</name>
    <dbReference type="NCBI Taxonomy" id="1084525"/>
    <lineage>
        <taxon>Bacteria</taxon>
        <taxon>Pseudomonadati</taxon>
        <taxon>Bacteroidota</taxon>
        <taxon>Cytophagia</taxon>
        <taxon>Cytophagales</taxon>
        <taxon>Hymenobacteraceae</taxon>
        <taxon>Pontibacter</taxon>
    </lineage>
</organism>
<comment type="caution">
    <text evidence="2">The sequence shown here is derived from an EMBL/GenBank/DDBJ whole genome shotgun (WGS) entry which is preliminary data.</text>
</comment>
<gene>
    <name evidence="2" type="ORF">GCM10023188_00370</name>
</gene>
<name>A0ABP8L5N0_9BACT</name>
<evidence type="ECO:0008006" key="4">
    <source>
        <dbReference type="Google" id="ProtNLM"/>
    </source>
</evidence>
<keyword evidence="1" id="KW-1133">Transmembrane helix</keyword>
<evidence type="ECO:0000313" key="3">
    <source>
        <dbReference type="Proteomes" id="UP001500552"/>
    </source>
</evidence>
<sequence length="275" mass="32838">MNKFFTWEFANKLAIIFGIIGGIYILYQFIDYLLTEELKFETEIFIVDYQIPVDKRKQYYSEESEAIIPRSFDSYYLSRNIRDSLEKIIDFSKYSTSDIKESIENSIPKEFDQRLLIDRIDSLLLRETYPLRNTNYFLYSKLKNNSNNIVKELRFELPARGYYELYLNDDLVRKGDFQSNINIGELRPDNASFLKIWSFDYINKHQLSGKDIKYTFENGIIIPTLLDTIKAKGFIYWVYDNIIWAVYLLIILPIYLTLMIVLNLKFFKKNKKATE</sequence>
<evidence type="ECO:0000256" key="1">
    <source>
        <dbReference type="SAM" id="Phobius"/>
    </source>
</evidence>
<accession>A0ABP8L5N0</accession>
<dbReference type="Proteomes" id="UP001500552">
    <property type="component" value="Unassembled WGS sequence"/>
</dbReference>
<keyword evidence="3" id="KW-1185">Reference proteome</keyword>
<reference evidence="3" key="1">
    <citation type="journal article" date="2019" name="Int. J. Syst. Evol. Microbiol.">
        <title>The Global Catalogue of Microorganisms (GCM) 10K type strain sequencing project: providing services to taxonomists for standard genome sequencing and annotation.</title>
        <authorList>
            <consortium name="The Broad Institute Genomics Platform"/>
            <consortium name="The Broad Institute Genome Sequencing Center for Infectious Disease"/>
            <person name="Wu L."/>
            <person name="Ma J."/>
        </authorList>
    </citation>
    <scope>NUCLEOTIDE SEQUENCE [LARGE SCALE GENOMIC DNA]</scope>
    <source>
        <strain evidence="3">JCM 17926</strain>
    </source>
</reference>
<keyword evidence="1" id="KW-0812">Transmembrane</keyword>
<proteinExistence type="predicted"/>
<feature type="transmembrane region" description="Helical" evidence="1">
    <location>
        <begin position="242"/>
        <end position="262"/>
    </location>
</feature>
<evidence type="ECO:0000313" key="2">
    <source>
        <dbReference type="EMBL" id="GAA4422604.1"/>
    </source>
</evidence>
<feature type="transmembrane region" description="Helical" evidence="1">
    <location>
        <begin position="12"/>
        <end position="30"/>
    </location>
</feature>
<dbReference type="RefSeq" id="WP_345156104.1">
    <property type="nucleotide sequence ID" value="NZ_BAABHC010000001.1"/>
</dbReference>
<keyword evidence="1" id="KW-0472">Membrane</keyword>
<dbReference type="EMBL" id="BAABHC010000001">
    <property type="protein sequence ID" value="GAA4422604.1"/>
    <property type="molecule type" value="Genomic_DNA"/>
</dbReference>